<dbReference type="EMBL" id="CAJHNH020006445">
    <property type="protein sequence ID" value="CAG5133746.1"/>
    <property type="molecule type" value="Genomic_DNA"/>
</dbReference>
<dbReference type="GO" id="GO:0000287">
    <property type="term" value="F:magnesium ion binding"/>
    <property type="evidence" value="ECO:0007669"/>
    <property type="project" value="InterPro"/>
</dbReference>
<evidence type="ECO:0000256" key="7">
    <source>
        <dbReference type="ARBA" id="ARBA00022840"/>
    </source>
</evidence>
<dbReference type="OrthoDB" id="6116255at2759"/>
<dbReference type="GO" id="GO:0005737">
    <property type="term" value="C:cytoplasm"/>
    <property type="evidence" value="ECO:0007669"/>
    <property type="project" value="TreeGrafter"/>
</dbReference>
<dbReference type="Proteomes" id="UP000678393">
    <property type="component" value="Unassembled WGS sequence"/>
</dbReference>
<dbReference type="InterPro" id="IPR008656">
    <property type="entry name" value="Inositol_tetrakis-P_1-kinase"/>
</dbReference>
<feature type="domain" description="Inositol-tetrakisphosphate 1-kinase N-terminal" evidence="10">
    <location>
        <begin position="3"/>
        <end position="94"/>
    </location>
</feature>
<evidence type="ECO:0008006" key="13">
    <source>
        <dbReference type="Google" id="ProtNLM"/>
    </source>
</evidence>
<organism evidence="11 12">
    <name type="scientific">Candidula unifasciata</name>
    <dbReference type="NCBI Taxonomy" id="100452"/>
    <lineage>
        <taxon>Eukaryota</taxon>
        <taxon>Metazoa</taxon>
        <taxon>Spiralia</taxon>
        <taxon>Lophotrochozoa</taxon>
        <taxon>Mollusca</taxon>
        <taxon>Gastropoda</taxon>
        <taxon>Heterobranchia</taxon>
        <taxon>Euthyneura</taxon>
        <taxon>Panpulmonata</taxon>
        <taxon>Eupulmonata</taxon>
        <taxon>Stylommatophora</taxon>
        <taxon>Helicina</taxon>
        <taxon>Helicoidea</taxon>
        <taxon>Geomitridae</taxon>
        <taxon>Candidula</taxon>
    </lineage>
</organism>
<dbReference type="AlphaFoldDB" id="A0A8S4A3T9"/>
<dbReference type="InterPro" id="IPR040464">
    <property type="entry name" value="InsP(3)kin_ATP-grasp"/>
</dbReference>
<dbReference type="Gene3D" id="3.40.50.11370">
    <property type="match status" value="1"/>
</dbReference>
<evidence type="ECO:0000256" key="8">
    <source>
        <dbReference type="ARBA" id="ARBA00022842"/>
    </source>
</evidence>
<keyword evidence="5" id="KW-0547">Nucleotide-binding</keyword>
<evidence type="ECO:0000313" key="12">
    <source>
        <dbReference type="Proteomes" id="UP000678393"/>
    </source>
</evidence>
<evidence type="ECO:0000256" key="2">
    <source>
        <dbReference type="ARBA" id="ARBA00009601"/>
    </source>
</evidence>
<dbReference type="Pfam" id="PF17927">
    <property type="entry name" value="Ins134_P3_kin_N"/>
    <property type="match status" value="1"/>
</dbReference>
<keyword evidence="8" id="KW-0460">Magnesium</keyword>
<dbReference type="Pfam" id="PF05770">
    <property type="entry name" value="Ins134_P3_kin"/>
    <property type="match status" value="1"/>
</dbReference>
<keyword evidence="6" id="KW-0418">Kinase</keyword>
<keyword evidence="12" id="KW-1185">Reference proteome</keyword>
<keyword evidence="7" id="KW-0067">ATP-binding</keyword>
<evidence type="ECO:0000259" key="9">
    <source>
        <dbReference type="Pfam" id="PF05770"/>
    </source>
</evidence>
<accession>A0A8S4A3T9</accession>
<proteinExistence type="inferred from homology"/>
<evidence type="ECO:0000313" key="11">
    <source>
        <dbReference type="EMBL" id="CAG5133746.1"/>
    </source>
</evidence>
<evidence type="ECO:0000256" key="1">
    <source>
        <dbReference type="ARBA" id="ARBA00001946"/>
    </source>
</evidence>
<dbReference type="GO" id="GO:0047325">
    <property type="term" value="F:inositol-3,4,5,6-tetrakisphosphate 1-kinase activity"/>
    <property type="evidence" value="ECO:0007669"/>
    <property type="project" value="InterPro"/>
</dbReference>
<comment type="similarity">
    <text evidence="2">Belongs to the ITPK1 family.</text>
</comment>
<feature type="non-terminal residue" evidence="11">
    <location>
        <position position="162"/>
    </location>
</feature>
<sequence>MRRVGYWISEKKRKKLDFDEHRELFRNAGIELIQIDLKKSLENQGPFDLLVHKVTDILARAVSGHKSSQNAIQNLENYIRSHSECVVLDPLPSIRCVLDRYTQYQRVSTCHAMRDNRCMIPAFVQLDSTNIDDNKERLARAGVSFPLVCKPILAHGSSYAHQ</sequence>
<dbReference type="GO" id="GO:0052726">
    <property type="term" value="F:inositol-1,3,4-trisphosphate 5-kinase activity"/>
    <property type="evidence" value="ECO:0007669"/>
    <property type="project" value="InterPro"/>
</dbReference>
<dbReference type="GO" id="GO:0052725">
    <property type="term" value="F:inositol-1,3,4-trisphosphate 6-kinase activity"/>
    <property type="evidence" value="ECO:0007669"/>
    <property type="project" value="InterPro"/>
</dbReference>
<evidence type="ECO:0000256" key="6">
    <source>
        <dbReference type="ARBA" id="ARBA00022777"/>
    </source>
</evidence>
<gene>
    <name evidence="11" type="ORF">CUNI_LOCUS19304</name>
</gene>
<comment type="cofactor">
    <cofactor evidence="1">
        <name>Mg(2+)</name>
        <dbReference type="ChEBI" id="CHEBI:18420"/>
    </cofactor>
</comment>
<reference evidence="11" key="1">
    <citation type="submission" date="2021-04" db="EMBL/GenBank/DDBJ databases">
        <authorList>
            <consortium name="Molecular Ecology Group"/>
        </authorList>
    </citation>
    <scope>NUCLEOTIDE SEQUENCE</scope>
</reference>
<keyword evidence="3" id="KW-0808">Transferase</keyword>
<dbReference type="Gene3D" id="3.30.1490.220">
    <property type="match status" value="1"/>
</dbReference>
<evidence type="ECO:0000256" key="3">
    <source>
        <dbReference type="ARBA" id="ARBA00022679"/>
    </source>
</evidence>
<dbReference type="PANTHER" id="PTHR14217:SF1">
    <property type="entry name" value="INOSITOL-TETRAKISPHOSPHATE 1-KINASE"/>
    <property type="match status" value="1"/>
</dbReference>
<evidence type="ECO:0000259" key="10">
    <source>
        <dbReference type="Pfam" id="PF17927"/>
    </source>
</evidence>
<dbReference type="InterPro" id="IPR041429">
    <property type="entry name" value="ITPK1_N"/>
</dbReference>
<protein>
    <recommendedName>
        <fullName evidence="13">Inositol-tetrakisphosphate 1-kinase</fullName>
    </recommendedName>
</protein>
<feature type="domain" description="Inositol 1,3,4-trisphosphate 5/6-kinase ATP-grasp" evidence="9">
    <location>
        <begin position="113"/>
        <end position="162"/>
    </location>
</feature>
<dbReference type="GO" id="GO:0005524">
    <property type="term" value="F:ATP binding"/>
    <property type="evidence" value="ECO:0007669"/>
    <property type="project" value="UniProtKB-KW"/>
</dbReference>
<name>A0A8S4A3T9_9EUPU</name>
<comment type="caution">
    <text evidence="11">The sequence shown here is derived from an EMBL/GenBank/DDBJ whole genome shotgun (WGS) entry which is preliminary data.</text>
</comment>
<evidence type="ECO:0000256" key="5">
    <source>
        <dbReference type="ARBA" id="ARBA00022741"/>
    </source>
</evidence>
<keyword evidence="4" id="KW-0479">Metal-binding</keyword>
<dbReference type="PANTHER" id="PTHR14217">
    <property type="entry name" value="INOSITOL-TETRAKISPHOSPHATE 1-KINASE"/>
    <property type="match status" value="1"/>
</dbReference>
<dbReference type="GO" id="GO:0032957">
    <property type="term" value="P:inositol trisphosphate metabolic process"/>
    <property type="evidence" value="ECO:0007669"/>
    <property type="project" value="InterPro"/>
</dbReference>
<evidence type="ECO:0000256" key="4">
    <source>
        <dbReference type="ARBA" id="ARBA00022723"/>
    </source>
</evidence>